<evidence type="ECO:0000256" key="6">
    <source>
        <dbReference type="SAM" id="Phobius"/>
    </source>
</evidence>
<dbReference type="GO" id="GO:0020037">
    <property type="term" value="F:heme binding"/>
    <property type="evidence" value="ECO:0007669"/>
    <property type="project" value="InterPro"/>
</dbReference>
<evidence type="ECO:0000256" key="5">
    <source>
        <dbReference type="ARBA" id="ARBA00023136"/>
    </source>
</evidence>
<dbReference type="RefSeq" id="WP_188932961.1">
    <property type="nucleotide sequence ID" value="NZ_BMJC01000003.1"/>
</dbReference>
<comment type="caution">
    <text evidence="8">The sequence shown here is derived from an EMBL/GenBank/DDBJ whole genome shotgun (WGS) entry which is preliminary data.</text>
</comment>
<protein>
    <submittedName>
        <fullName evidence="8">Heme exporter protein C</fullName>
    </submittedName>
</protein>
<evidence type="ECO:0000313" key="8">
    <source>
        <dbReference type="EMBL" id="GGB04316.1"/>
    </source>
</evidence>
<dbReference type="EMBL" id="BMJC01000003">
    <property type="protein sequence ID" value="GGB04316.1"/>
    <property type="molecule type" value="Genomic_DNA"/>
</dbReference>
<gene>
    <name evidence="8" type="ORF">GCM10011511_29540</name>
</gene>
<feature type="domain" description="Cytochrome c assembly protein" evidence="7">
    <location>
        <begin position="35"/>
        <end position="152"/>
    </location>
</feature>
<keyword evidence="2 6" id="KW-0812">Transmembrane</keyword>
<dbReference type="PANTHER" id="PTHR30071">
    <property type="entry name" value="HEME EXPORTER PROTEIN C"/>
    <property type="match status" value="1"/>
</dbReference>
<comment type="subcellular location">
    <subcellularLocation>
        <location evidence="1">Membrane</location>
        <topology evidence="1">Multi-pass membrane protein</topology>
    </subcellularLocation>
</comment>
<name>A0A8J2UDX5_9BACT</name>
<feature type="transmembrane region" description="Helical" evidence="6">
    <location>
        <begin position="40"/>
        <end position="62"/>
    </location>
</feature>
<feature type="transmembrane region" description="Helical" evidence="6">
    <location>
        <begin position="144"/>
        <end position="164"/>
    </location>
</feature>
<feature type="transmembrane region" description="Helical" evidence="6">
    <location>
        <begin position="113"/>
        <end position="132"/>
    </location>
</feature>
<keyword evidence="5 6" id="KW-0472">Membrane</keyword>
<dbReference type="InterPro" id="IPR002541">
    <property type="entry name" value="Cyt_c_assembly"/>
</dbReference>
<dbReference type="Pfam" id="PF01578">
    <property type="entry name" value="Cytochrom_C_asm"/>
    <property type="match status" value="1"/>
</dbReference>
<dbReference type="PANTHER" id="PTHR30071:SF1">
    <property type="entry name" value="CYTOCHROME B_B6 PROTEIN-RELATED"/>
    <property type="match status" value="1"/>
</dbReference>
<organism evidence="8 9">
    <name type="scientific">Puia dinghuensis</name>
    <dbReference type="NCBI Taxonomy" id="1792502"/>
    <lineage>
        <taxon>Bacteria</taxon>
        <taxon>Pseudomonadati</taxon>
        <taxon>Bacteroidota</taxon>
        <taxon>Chitinophagia</taxon>
        <taxon>Chitinophagales</taxon>
        <taxon>Chitinophagaceae</taxon>
        <taxon>Puia</taxon>
    </lineage>
</organism>
<sequence length="228" mass="25804">MLRQTWWKILCVILLAYTVIGGFLGHVPAKPIVNETIRNLYFHVAMWFAMMIFLSVSVVYAVRYLRKPNHIDDIYSLEYAKVGIVFGTLGIITGSEWAGFTWGAFWSNDPKQLGAMIAMLIYYAYLVFRNGIPDVDKRARLGAVYNIFAYAMLFPTIWILPRMVESLHPGGMGGNPAFNDLDPRMALVWLVGAIPGWSLLGTWIATLRIRLALLAEDRPPAGRPKDRH</sequence>
<feature type="transmembrane region" description="Helical" evidence="6">
    <location>
        <begin position="184"/>
        <end position="205"/>
    </location>
</feature>
<accession>A0A8J2UDX5</accession>
<keyword evidence="3" id="KW-0201">Cytochrome c-type biogenesis</keyword>
<feature type="transmembrane region" description="Helical" evidence="6">
    <location>
        <begin position="74"/>
        <end position="93"/>
    </location>
</feature>
<evidence type="ECO:0000256" key="1">
    <source>
        <dbReference type="ARBA" id="ARBA00004141"/>
    </source>
</evidence>
<evidence type="ECO:0000259" key="7">
    <source>
        <dbReference type="Pfam" id="PF01578"/>
    </source>
</evidence>
<proteinExistence type="predicted"/>
<dbReference type="InterPro" id="IPR045062">
    <property type="entry name" value="Cyt_c_biogenesis_CcsA/CcmC"/>
</dbReference>
<evidence type="ECO:0000256" key="2">
    <source>
        <dbReference type="ARBA" id="ARBA00022692"/>
    </source>
</evidence>
<reference evidence="8" key="1">
    <citation type="journal article" date="2014" name="Int. J. Syst. Evol. Microbiol.">
        <title>Complete genome sequence of Corynebacterium casei LMG S-19264T (=DSM 44701T), isolated from a smear-ripened cheese.</title>
        <authorList>
            <consortium name="US DOE Joint Genome Institute (JGI-PGF)"/>
            <person name="Walter F."/>
            <person name="Albersmeier A."/>
            <person name="Kalinowski J."/>
            <person name="Ruckert C."/>
        </authorList>
    </citation>
    <scope>NUCLEOTIDE SEQUENCE</scope>
    <source>
        <strain evidence="8">CGMCC 1.15448</strain>
    </source>
</reference>
<dbReference type="GO" id="GO:0017004">
    <property type="term" value="P:cytochrome complex assembly"/>
    <property type="evidence" value="ECO:0007669"/>
    <property type="project" value="UniProtKB-KW"/>
</dbReference>
<keyword evidence="4 6" id="KW-1133">Transmembrane helix</keyword>
<evidence type="ECO:0000313" key="9">
    <source>
        <dbReference type="Proteomes" id="UP000607559"/>
    </source>
</evidence>
<evidence type="ECO:0000256" key="4">
    <source>
        <dbReference type="ARBA" id="ARBA00022989"/>
    </source>
</evidence>
<feature type="transmembrane region" description="Helical" evidence="6">
    <location>
        <begin position="7"/>
        <end position="28"/>
    </location>
</feature>
<keyword evidence="9" id="KW-1185">Reference proteome</keyword>
<dbReference type="Proteomes" id="UP000607559">
    <property type="component" value="Unassembled WGS sequence"/>
</dbReference>
<reference evidence="8" key="2">
    <citation type="submission" date="2020-09" db="EMBL/GenBank/DDBJ databases">
        <authorList>
            <person name="Sun Q."/>
            <person name="Zhou Y."/>
        </authorList>
    </citation>
    <scope>NUCLEOTIDE SEQUENCE</scope>
    <source>
        <strain evidence="8">CGMCC 1.15448</strain>
    </source>
</reference>
<evidence type="ECO:0000256" key="3">
    <source>
        <dbReference type="ARBA" id="ARBA00022748"/>
    </source>
</evidence>
<dbReference type="GO" id="GO:0005886">
    <property type="term" value="C:plasma membrane"/>
    <property type="evidence" value="ECO:0007669"/>
    <property type="project" value="TreeGrafter"/>
</dbReference>
<dbReference type="AlphaFoldDB" id="A0A8J2UDX5"/>